<feature type="transmembrane region" description="Helical" evidence="6">
    <location>
        <begin position="159"/>
        <end position="181"/>
    </location>
</feature>
<organism evidence="7 8">
    <name type="scientific">Castilleja foliolosa</name>
    <dbReference type="NCBI Taxonomy" id="1961234"/>
    <lineage>
        <taxon>Eukaryota</taxon>
        <taxon>Viridiplantae</taxon>
        <taxon>Streptophyta</taxon>
        <taxon>Embryophyta</taxon>
        <taxon>Tracheophyta</taxon>
        <taxon>Spermatophyta</taxon>
        <taxon>Magnoliopsida</taxon>
        <taxon>eudicotyledons</taxon>
        <taxon>Gunneridae</taxon>
        <taxon>Pentapetalae</taxon>
        <taxon>asterids</taxon>
        <taxon>lamiids</taxon>
        <taxon>Lamiales</taxon>
        <taxon>Orobanchaceae</taxon>
        <taxon>Pedicularideae</taxon>
        <taxon>Castillejinae</taxon>
        <taxon>Castilleja</taxon>
    </lineage>
</organism>
<keyword evidence="4 6" id="KW-1133">Transmembrane helix</keyword>
<dbReference type="Pfam" id="PF01554">
    <property type="entry name" value="MatE"/>
    <property type="match status" value="2"/>
</dbReference>
<sequence>MENRALLYSELKTQWRITVPLAAMNLTWFAKIAITTAFLGRLGELPLAGAVLGLTFANVTGFSVLNGLCSGMEPVCGQAFGAKNFKLLHKTLVMSISLLLVTSVPVAFLWLNVDAILIRFGQQHDIAIVAKTYLIYMLPDLVITSFLCPLKAYLSTQNITVPIMITSTLAVILHVPINIFLSRAFGLKGISMAVWVTDFMVASLLGLYVLVSEQRKGGQWDEGGWWEQKTSDWVKLVKLCGPCCITGCLEWWCYEILVLLTGRLPDPARSVGALAIVLNFDYLVYSFMLSLATCVSVRVSNEVGAGRAGPARRSAYVCLGVSVISGFLGGSAMVAARGVWGPLYTHDKGIVRSVRSLMVIMAGVEVINFPLTVCGGIVRGTARPWLGMYANMCGFYLVALPLGAVLAFNLGMGLRGFLMGFLGGAMACLAIILVFVARINWEDEVDKAQILACRHHEQNVVDEDDQKDTKSLDVVAL</sequence>
<dbReference type="CDD" id="cd13132">
    <property type="entry name" value="MATE_eukaryotic"/>
    <property type="match status" value="1"/>
</dbReference>
<reference evidence="8" key="1">
    <citation type="journal article" date="2024" name="IScience">
        <title>Strigolactones Initiate the Formation of Haustorium-like Structures in Castilleja.</title>
        <authorList>
            <person name="Buerger M."/>
            <person name="Peterson D."/>
            <person name="Chory J."/>
        </authorList>
    </citation>
    <scope>NUCLEOTIDE SEQUENCE [LARGE SCALE GENOMIC DNA]</scope>
</reference>
<dbReference type="GO" id="GO:0016020">
    <property type="term" value="C:membrane"/>
    <property type="evidence" value="ECO:0007669"/>
    <property type="project" value="UniProtKB-SubCell"/>
</dbReference>
<keyword evidence="5 6" id="KW-0472">Membrane</keyword>
<feature type="transmembrane region" description="Helical" evidence="6">
    <location>
        <begin position="416"/>
        <end position="437"/>
    </location>
</feature>
<feature type="transmembrane region" description="Helical" evidence="6">
    <location>
        <begin position="20"/>
        <end position="40"/>
    </location>
</feature>
<evidence type="ECO:0000256" key="2">
    <source>
        <dbReference type="ARBA" id="ARBA00010199"/>
    </source>
</evidence>
<evidence type="ECO:0000256" key="4">
    <source>
        <dbReference type="ARBA" id="ARBA00022989"/>
    </source>
</evidence>
<dbReference type="PANTHER" id="PTHR11206">
    <property type="entry name" value="MULTIDRUG RESISTANCE PROTEIN"/>
    <property type="match status" value="1"/>
</dbReference>
<keyword evidence="3 6" id="KW-0812">Transmembrane</keyword>
<feature type="transmembrane region" description="Helical" evidence="6">
    <location>
        <begin position="316"/>
        <end position="336"/>
    </location>
</feature>
<dbReference type="Proteomes" id="UP001632038">
    <property type="component" value="Unassembled WGS sequence"/>
</dbReference>
<feature type="transmembrane region" description="Helical" evidence="6">
    <location>
        <begin position="92"/>
        <end position="113"/>
    </location>
</feature>
<comment type="subcellular location">
    <subcellularLocation>
        <location evidence="1">Membrane</location>
        <topology evidence="1">Multi-pass membrane protein</topology>
    </subcellularLocation>
</comment>
<feature type="transmembrane region" description="Helical" evidence="6">
    <location>
        <begin position="271"/>
        <end position="295"/>
    </location>
</feature>
<feature type="transmembrane region" description="Helical" evidence="6">
    <location>
        <begin position="193"/>
        <end position="211"/>
    </location>
</feature>
<accession>A0ABD3DYD7</accession>
<name>A0ABD3DYD7_9LAMI</name>
<dbReference type="InterPro" id="IPR002528">
    <property type="entry name" value="MATE_fam"/>
</dbReference>
<keyword evidence="8" id="KW-1185">Reference proteome</keyword>
<feature type="transmembrane region" description="Helical" evidence="6">
    <location>
        <begin position="389"/>
        <end position="410"/>
    </location>
</feature>
<dbReference type="EMBL" id="JAVIJP010000009">
    <property type="protein sequence ID" value="KAL3647258.1"/>
    <property type="molecule type" value="Genomic_DNA"/>
</dbReference>
<evidence type="ECO:0000256" key="3">
    <source>
        <dbReference type="ARBA" id="ARBA00022692"/>
    </source>
</evidence>
<comment type="caution">
    <text evidence="7">The sequence shown here is derived from an EMBL/GenBank/DDBJ whole genome shotgun (WGS) entry which is preliminary data.</text>
</comment>
<feature type="transmembrane region" description="Helical" evidence="6">
    <location>
        <begin position="356"/>
        <end position="377"/>
    </location>
</feature>
<protein>
    <recommendedName>
        <fullName evidence="6">Protein DETOXIFICATION</fullName>
    </recommendedName>
    <alternativeName>
        <fullName evidence="6">Multidrug and toxic compound extrusion protein</fullName>
    </alternativeName>
</protein>
<comment type="similarity">
    <text evidence="2 6">Belongs to the multi antimicrobial extrusion (MATE) (TC 2.A.66.1) family.</text>
</comment>
<dbReference type="InterPro" id="IPR045069">
    <property type="entry name" value="MATE_euk"/>
</dbReference>
<evidence type="ECO:0000256" key="6">
    <source>
        <dbReference type="RuleBase" id="RU004914"/>
    </source>
</evidence>
<evidence type="ECO:0000256" key="1">
    <source>
        <dbReference type="ARBA" id="ARBA00004141"/>
    </source>
</evidence>
<dbReference type="AlphaFoldDB" id="A0ABD3DYD7"/>
<dbReference type="NCBIfam" id="TIGR00797">
    <property type="entry name" value="matE"/>
    <property type="match status" value="1"/>
</dbReference>
<gene>
    <name evidence="7" type="primary">DTX56</name>
    <name evidence="7" type="ORF">CASFOL_008226</name>
</gene>
<evidence type="ECO:0000313" key="8">
    <source>
        <dbReference type="Proteomes" id="UP001632038"/>
    </source>
</evidence>
<evidence type="ECO:0000313" key="7">
    <source>
        <dbReference type="EMBL" id="KAL3647258.1"/>
    </source>
</evidence>
<feature type="transmembrane region" description="Helical" evidence="6">
    <location>
        <begin position="133"/>
        <end position="153"/>
    </location>
</feature>
<proteinExistence type="inferred from homology"/>
<evidence type="ECO:0000256" key="5">
    <source>
        <dbReference type="ARBA" id="ARBA00023136"/>
    </source>
</evidence>